<keyword evidence="5" id="KW-0798">TonB box</keyword>
<keyword evidence="8" id="KW-0675">Receptor</keyword>
<comment type="subcellular location">
    <subcellularLocation>
        <location evidence="1 5">Cell outer membrane</location>
    </subcellularLocation>
</comment>
<evidence type="ECO:0000256" key="5">
    <source>
        <dbReference type="RuleBase" id="RU003357"/>
    </source>
</evidence>
<dbReference type="Pfam" id="PF07715">
    <property type="entry name" value="Plug"/>
    <property type="match status" value="1"/>
</dbReference>
<reference evidence="8 9" key="1">
    <citation type="submission" date="2021-12" db="EMBL/GenBank/DDBJ databases">
        <title>Genome seq of p7.</title>
        <authorList>
            <person name="Seo T."/>
        </authorList>
    </citation>
    <scope>NUCLEOTIDE SEQUENCE [LARGE SCALE GENOMIC DNA]</scope>
    <source>
        <strain evidence="8 9">P7</strain>
    </source>
</reference>
<sequence>MVHMLLLTAGGVAAAQTQATDDKKPDNLETVVVTGQRAALQTAQKIKQNADEIVDSVVAEEAGKLPDKSITEVLQRVVGVTMNRNRSRGDPEHFSVEGSGIAVRGLTWGSSNLNGREMFSAGWPGRELSWDDVPPELMAGVDVYKNPSADRLEGGVSGQVDLRTWLPFDFKTTKTFVTLKANYAELGRKWSPGASGLYTTQWDTDSGKWGVLVDLAYNRSTFLNQSLQVGAFFPHTDVAGREGMTSLVPESSSWRTNTGDTKRLGVYAALQWKKNDMQSALTYFAAGSKQNDTEAAFFSSNEDPYKNVVTNGVFDSRGVFQSGTLSMPIGGLGANKYPEGGLKFSTNRAFSDRTSRTGELAWNFKWKINDRWAVQNDMQWVHSTYDSLSANVYLNTFVPSMNVDLSGGGPVRITFDDLATSRLADPGNYYWDSSFAMQSKAKADLYAWKADASYKFEDNPVLRELRFGVRLSSRSSTTQNAGGNGYNAIAYPWEVRKTSVAGQLPSATDPESWQSRASLGYLSDPRYGNLAPVDVNTFGNFYSGLIPGLPNVVFPSLAIARDYPNGYKTLSETVAYQQCVDSSQLPWGTSKAACDATGPNTWKSNHTFTPLGYDDDPKNIGRHSEDTQAIYGSLRFGFEDLPLPVEGSVGLRVVRSKAVAHGYEIFKPDYNAQTPPDLPRFDAFARPIDKDHSYTKGLPSLNVKVNFTDQLQARVALAKSIYRPGFGDLREYVTLSQTYDQNNKTATYKGENQGNAKLKPITANNADLSLEWYPQSGQSITGAVFYKDVKDIIMKSVYTRTYNSVGGNPQTFAITGPDNVASGKIKGVELAGQTYLDKIPGLKDVLPEWAKGFGVQANYTYIDGKQKLYRDFALQYCPAGNAVTNASLFIYGCDTNGMPFTNLPLPELSRGAFNLGLMYDKGPLSARLAYNWRSRYLQAVNANSTQGTNATSADPARAGARDVGWGLPVWMEAGGQWDAGLNYAFSDGLKLSFNVTNLTAVVKRQTQQQTAGPMPRQWFNPGRSYDMNVRYEF</sequence>
<proteinExistence type="inferred from homology"/>
<comment type="similarity">
    <text evidence="2 5">Belongs to the TonB-dependent receptor family.</text>
</comment>
<dbReference type="RefSeq" id="WP_233394244.1">
    <property type="nucleotide sequence ID" value="NZ_JAJTWT010000010.1"/>
</dbReference>
<dbReference type="Gene3D" id="2.40.170.20">
    <property type="entry name" value="TonB-dependent receptor, beta-barrel domain"/>
    <property type="match status" value="1"/>
</dbReference>
<keyword evidence="9" id="KW-1185">Reference proteome</keyword>
<dbReference type="Gene3D" id="2.170.130.10">
    <property type="entry name" value="TonB-dependent receptor, plug domain"/>
    <property type="match status" value="1"/>
</dbReference>
<evidence type="ECO:0000313" key="8">
    <source>
        <dbReference type="EMBL" id="MCE4539725.1"/>
    </source>
</evidence>
<name>A0ABS8XKC8_9BURK</name>
<evidence type="ECO:0000259" key="6">
    <source>
        <dbReference type="Pfam" id="PF00593"/>
    </source>
</evidence>
<evidence type="ECO:0000259" key="7">
    <source>
        <dbReference type="Pfam" id="PF07715"/>
    </source>
</evidence>
<evidence type="ECO:0000256" key="1">
    <source>
        <dbReference type="ARBA" id="ARBA00004442"/>
    </source>
</evidence>
<accession>A0ABS8XKC8</accession>
<feature type="domain" description="TonB-dependent receptor-like beta-barrel" evidence="6">
    <location>
        <begin position="458"/>
        <end position="998"/>
    </location>
</feature>
<dbReference type="InterPro" id="IPR000531">
    <property type="entry name" value="Beta-barrel_TonB"/>
</dbReference>
<organism evidence="8 9">
    <name type="scientific">Pelomonas caseinilytica</name>
    <dbReference type="NCBI Taxonomy" id="2906763"/>
    <lineage>
        <taxon>Bacteria</taxon>
        <taxon>Pseudomonadati</taxon>
        <taxon>Pseudomonadota</taxon>
        <taxon>Betaproteobacteria</taxon>
        <taxon>Burkholderiales</taxon>
        <taxon>Sphaerotilaceae</taxon>
        <taxon>Roseateles</taxon>
    </lineage>
</organism>
<evidence type="ECO:0000256" key="3">
    <source>
        <dbReference type="ARBA" id="ARBA00023136"/>
    </source>
</evidence>
<gene>
    <name evidence="8" type="ORF">LXT12_20965</name>
</gene>
<evidence type="ECO:0000313" key="9">
    <source>
        <dbReference type="Proteomes" id="UP001201463"/>
    </source>
</evidence>
<keyword evidence="3 5" id="KW-0472">Membrane</keyword>
<dbReference type="Pfam" id="PF00593">
    <property type="entry name" value="TonB_dep_Rec_b-barrel"/>
    <property type="match status" value="1"/>
</dbReference>
<protein>
    <submittedName>
        <fullName evidence="8">TonB-dependent receptor</fullName>
    </submittedName>
</protein>
<dbReference type="PANTHER" id="PTHR40980:SF3">
    <property type="entry name" value="TONB-DEPENDENT RECEPTOR-LIKE BETA-BARREL DOMAIN-CONTAINING PROTEIN"/>
    <property type="match status" value="1"/>
</dbReference>
<dbReference type="EMBL" id="JAJTWT010000010">
    <property type="protein sequence ID" value="MCE4539725.1"/>
    <property type="molecule type" value="Genomic_DNA"/>
</dbReference>
<dbReference type="Proteomes" id="UP001201463">
    <property type="component" value="Unassembled WGS sequence"/>
</dbReference>
<dbReference type="PANTHER" id="PTHR40980">
    <property type="entry name" value="PLUG DOMAIN-CONTAINING PROTEIN"/>
    <property type="match status" value="1"/>
</dbReference>
<feature type="domain" description="TonB-dependent receptor plug" evidence="7">
    <location>
        <begin position="48"/>
        <end position="151"/>
    </location>
</feature>
<evidence type="ECO:0000256" key="2">
    <source>
        <dbReference type="ARBA" id="ARBA00009810"/>
    </source>
</evidence>
<keyword evidence="4" id="KW-0998">Cell outer membrane</keyword>
<evidence type="ECO:0000256" key="4">
    <source>
        <dbReference type="ARBA" id="ARBA00023237"/>
    </source>
</evidence>
<dbReference type="NCBIfam" id="TIGR01782">
    <property type="entry name" value="TonB-Xanth-Caul"/>
    <property type="match status" value="1"/>
</dbReference>
<dbReference type="InterPro" id="IPR037066">
    <property type="entry name" value="Plug_dom_sf"/>
</dbReference>
<dbReference type="InterPro" id="IPR036942">
    <property type="entry name" value="Beta-barrel_TonB_sf"/>
</dbReference>
<dbReference type="InterPro" id="IPR012910">
    <property type="entry name" value="Plug_dom"/>
</dbReference>
<dbReference type="SUPFAM" id="SSF56935">
    <property type="entry name" value="Porins"/>
    <property type="match status" value="1"/>
</dbReference>
<comment type="caution">
    <text evidence="8">The sequence shown here is derived from an EMBL/GenBank/DDBJ whole genome shotgun (WGS) entry which is preliminary data.</text>
</comment>
<dbReference type="InterPro" id="IPR010104">
    <property type="entry name" value="TonB_rcpt_bac"/>
</dbReference>